<evidence type="ECO:0000313" key="5">
    <source>
        <dbReference type="EMBL" id="MCP2176722.1"/>
    </source>
</evidence>
<name>A0ABT1HEP4_9NOCA</name>
<gene>
    <name evidence="5" type="ORF">LX13_002541</name>
</gene>
<dbReference type="Gene3D" id="3.40.50.150">
    <property type="entry name" value="Vaccinia Virus protein VP39"/>
    <property type="match status" value="1"/>
</dbReference>
<protein>
    <submittedName>
        <fullName evidence="5">Methyltransferase domain-containing protein</fullName>
    </submittedName>
</protein>
<dbReference type="GO" id="GO:0032259">
    <property type="term" value="P:methylation"/>
    <property type="evidence" value="ECO:0007669"/>
    <property type="project" value="UniProtKB-KW"/>
</dbReference>
<dbReference type="InterPro" id="IPR029063">
    <property type="entry name" value="SAM-dependent_MTases_sf"/>
</dbReference>
<keyword evidence="6" id="KW-1185">Reference proteome</keyword>
<dbReference type="Pfam" id="PF13649">
    <property type="entry name" value="Methyltransf_25"/>
    <property type="match status" value="1"/>
</dbReference>
<evidence type="ECO:0000259" key="4">
    <source>
        <dbReference type="Pfam" id="PF13649"/>
    </source>
</evidence>
<dbReference type="EMBL" id="JAMTCJ010000002">
    <property type="protein sequence ID" value="MCP2176722.1"/>
    <property type="molecule type" value="Genomic_DNA"/>
</dbReference>
<reference evidence="5 6" key="1">
    <citation type="submission" date="2022-06" db="EMBL/GenBank/DDBJ databases">
        <title>Genomic Encyclopedia of Archaeal and Bacterial Type Strains, Phase II (KMG-II): from individual species to whole genera.</title>
        <authorList>
            <person name="Goeker M."/>
        </authorList>
    </citation>
    <scope>NUCLEOTIDE SEQUENCE [LARGE SCALE GENOMIC DNA]</scope>
    <source>
        <strain evidence="5 6">DSM 44693</strain>
    </source>
</reference>
<keyword evidence="2" id="KW-0808">Transferase</keyword>
<dbReference type="GO" id="GO:0008168">
    <property type="term" value="F:methyltransferase activity"/>
    <property type="evidence" value="ECO:0007669"/>
    <property type="project" value="UniProtKB-KW"/>
</dbReference>
<evidence type="ECO:0000313" key="6">
    <source>
        <dbReference type="Proteomes" id="UP001206895"/>
    </source>
</evidence>
<accession>A0ABT1HEP4</accession>
<dbReference type="PANTHER" id="PTHR43464:SF19">
    <property type="entry name" value="UBIQUINONE BIOSYNTHESIS O-METHYLTRANSFERASE, MITOCHONDRIAL"/>
    <property type="match status" value="1"/>
</dbReference>
<keyword evidence="3" id="KW-0949">S-adenosyl-L-methionine</keyword>
<dbReference type="CDD" id="cd02440">
    <property type="entry name" value="AdoMet_MTases"/>
    <property type="match status" value="1"/>
</dbReference>
<evidence type="ECO:0000256" key="3">
    <source>
        <dbReference type="ARBA" id="ARBA00022691"/>
    </source>
</evidence>
<keyword evidence="1 5" id="KW-0489">Methyltransferase</keyword>
<comment type="caution">
    <text evidence="5">The sequence shown here is derived from an EMBL/GenBank/DDBJ whole genome shotgun (WGS) entry which is preliminary data.</text>
</comment>
<sequence length="225" mass="24186">MSYRDRVDHLPGDAIGFAYDAVAESYAVLLPNSSFEDSADLALINRFVELLPGRHVLDAGCGAGRMMTHLLSLDDTLDVEGIDLSEERVQVTRARHPSRRVEQGDLSRLPYGDGVLDGVLAWYSIIHSAPASVSAYLAEFARVLRPNGVVLVGFHGGASRRDSSHAYGHDVRLSVFGHTTDDIAGVLRDVGVETVAKLDRPARSVDPGPQGFVLGVRVPDAVSSV</sequence>
<dbReference type="PANTHER" id="PTHR43464">
    <property type="entry name" value="METHYLTRANSFERASE"/>
    <property type="match status" value="1"/>
</dbReference>
<proteinExistence type="predicted"/>
<dbReference type="InterPro" id="IPR041698">
    <property type="entry name" value="Methyltransf_25"/>
</dbReference>
<dbReference type="Proteomes" id="UP001206895">
    <property type="component" value="Unassembled WGS sequence"/>
</dbReference>
<evidence type="ECO:0000256" key="1">
    <source>
        <dbReference type="ARBA" id="ARBA00022603"/>
    </source>
</evidence>
<organism evidence="5 6">
    <name type="scientific">Williamsia maris</name>
    <dbReference type="NCBI Taxonomy" id="72806"/>
    <lineage>
        <taxon>Bacteria</taxon>
        <taxon>Bacillati</taxon>
        <taxon>Actinomycetota</taxon>
        <taxon>Actinomycetes</taxon>
        <taxon>Mycobacteriales</taxon>
        <taxon>Nocardiaceae</taxon>
        <taxon>Williamsia</taxon>
    </lineage>
</organism>
<evidence type="ECO:0000256" key="2">
    <source>
        <dbReference type="ARBA" id="ARBA00022679"/>
    </source>
</evidence>
<dbReference type="SUPFAM" id="SSF53335">
    <property type="entry name" value="S-adenosyl-L-methionine-dependent methyltransferases"/>
    <property type="match status" value="1"/>
</dbReference>
<feature type="domain" description="Methyltransferase" evidence="4">
    <location>
        <begin position="56"/>
        <end position="148"/>
    </location>
</feature>